<evidence type="ECO:0000313" key="6">
    <source>
        <dbReference type="Proteomes" id="UP001308179"/>
    </source>
</evidence>
<evidence type="ECO:0000256" key="3">
    <source>
        <dbReference type="SAM" id="Coils"/>
    </source>
</evidence>
<feature type="compositionally biased region" description="Basic residues" evidence="4">
    <location>
        <begin position="115"/>
        <end position="129"/>
    </location>
</feature>
<sequence>MTEATRLSGLPGYDTAPDVYETPDLTDDAATTTTTLPTSPRSTTEDTDATSESTDDEDDDDLGANHARRESGGGGGGVSKRRLYPERARRKFGAASGRVEVKGVDLSDRVDGGRKGYRVRRPSGRRSGRRGGLGGSEGEEEGLEGRLARLRREVEECRVLAGGVRVGGGDEGGEGENEGEGGDGGAGGVGVEEVDGLGRLLASIQVPVARDRRKGQQSAPRPPAVNGAGTQEALGLDEDVSDEQTLSRVADFDTRLSELEQALGISSLDAATADALATPVLPSLTALDQQLSALASATSLTHLEAASSRIQKLRGEAEQLSQTPAMKTPATNGNASESDSAHSLSQDDMDKLQHLSQLLPNLQSLSPTVPALLARLRTRLRSLRTLHTSAANAAAELDEVERRQAQMDEELAQWRNGLSRVEKVVGQASEANGANGRFVDEWVKDLEGRVRAVR</sequence>
<organism evidence="5 6">
    <name type="scientific">Rachicladosporium monterosium</name>
    <dbReference type="NCBI Taxonomy" id="1507873"/>
    <lineage>
        <taxon>Eukaryota</taxon>
        <taxon>Fungi</taxon>
        <taxon>Dikarya</taxon>
        <taxon>Ascomycota</taxon>
        <taxon>Pezizomycotina</taxon>
        <taxon>Dothideomycetes</taxon>
        <taxon>Dothideomycetidae</taxon>
        <taxon>Cladosporiales</taxon>
        <taxon>Cladosporiaceae</taxon>
        <taxon>Rachicladosporium</taxon>
    </lineage>
</organism>
<feature type="region of interest" description="Disordered" evidence="4">
    <location>
        <begin position="1"/>
        <end position="145"/>
    </location>
</feature>
<feature type="compositionally biased region" description="Basic and acidic residues" evidence="4">
    <location>
        <begin position="99"/>
        <end position="114"/>
    </location>
</feature>
<feature type="coiled-coil region" evidence="3">
    <location>
        <begin position="383"/>
        <end position="417"/>
    </location>
</feature>
<gene>
    <name evidence="5" type="ORF">LTR32_004668</name>
</gene>
<feature type="compositionally biased region" description="Low complexity" evidence="4">
    <location>
        <begin position="28"/>
        <end position="42"/>
    </location>
</feature>
<evidence type="ECO:0008006" key="7">
    <source>
        <dbReference type="Google" id="ProtNLM"/>
    </source>
</evidence>
<name>A0ABR0L3Y9_9PEZI</name>
<dbReference type="Pfam" id="PF04912">
    <property type="entry name" value="Dynamitin"/>
    <property type="match status" value="2"/>
</dbReference>
<feature type="region of interest" description="Disordered" evidence="4">
    <location>
        <begin position="208"/>
        <end position="229"/>
    </location>
</feature>
<feature type="region of interest" description="Disordered" evidence="4">
    <location>
        <begin position="314"/>
        <end position="347"/>
    </location>
</feature>
<feature type="compositionally biased region" description="Acidic residues" evidence="4">
    <location>
        <begin position="171"/>
        <end position="181"/>
    </location>
</feature>
<comment type="caution">
    <text evidence="5">The sequence shown here is derived from an EMBL/GenBank/DDBJ whole genome shotgun (WGS) entry which is preliminary data.</text>
</comment>
<feature type="compositionally biased region" description="Polar residues" evidence="4">
    <location>
        <begin position="319"/>
        <end position="346"/>
    </location>
</feature>
<evidence type="ECO:0000256" key="2">
    <source>
        <dbReference type="ARBA" id="ARBA00022490"/>
    </source>
</evidence>
<keyword evidence="2" id="KW-0963">Cytoplasm</keyword>
<keyword evidence="3" id="KW-0175">Coiled coil</keyword>
<dbReference type="EMBL" id="JAVRRR010000348">
    <property type="protein sequence ID" value="KAK5143136.1"/>
    <property type="molecule type" value="Genomic_DNA"/>
</dbReference>
<comment type="subcellular location">
    <subcellularLocation>
        <location evidence="1">Cytoplasm</location>
    </subcellularLocation>
</comment>
<dbReference type="PANTHER" id="PTHR15346">
    <property type="entry name" value="DYNACTIN SUBUNIT"/>
    <property type="match status" value="1"/>
</dbReference>
<evidence type="ECO:0000256" key="4">
    <source>
        <dbReference type="SAM" id="MobiDB-lite"/>
    </source>
</evidence>
<dbReference type="Proteomes" id="UP001308179">
    <property type="component" value="Unassembled WGS sequence"/>
</dbReference>
<dbReference type="InterPro" id="IPR028133">
    <property type="entry name" value="Dynamitin"/>
</dbReference>
<feature type="region of interest" description="Disordered" evidence="4">
    <location>
        <begin position="163"/>
        <end position="192"/>
    </location>
</feature>
<feature type="compositionally biased region" description="Acidic residues" evidence="4">
    <location>
        <begin position="45"/>
        <end position="62"/>
    </location>
</feature>
<evidence type="ECO:0000313" key="5">
    <source>
        <dbReference type="EMBL" id="KAK5143136.1"/>
    </source>
</evidence>
<evidence type="ECO:0000256" key="1">
    <source>
        <dbReference type="ARBA" id="ARBA00004496"/>
    </source>
</evidence>
<accession>A0ABR0L3Y9</accession>
<keyword evidence="6" id="KW-1185">Reference proteome</keyword>
<reference evidence="5 6" key="1">
    <citation type="submission" date="2023-08" db="EMBL/GenBank/DDBJ databases">
        <title>Black Yeasts Isolated from many extreme environments.</title>
        <authorList>
            <person name="Coleine C."/>
            <person name="Stajich J.E."/>
            <person name="Selbmann L."/>
        </authorList>
    </citation>
    <scope>NUCLEOTIDE SEQUENCE [LARGE SCALE GENOMIC DNA]</scope>
    <source>
        <strain evidence="5 6">CCFEE 5386</strain>
    </source>
</reference>
<proteinExistence type="predicted"/>
<protein>
    <recommendedName>
        <fullName evidence="7">Dynactin subunit</fullName>
    </recommendedName>
</protein>